<organism evidence="1 2">
    <name type="scientific">Marinimicrococcus flavescens</name>
    <dbReference type="NCBI Taxonomy" id="3031815"/>
    <lineage>
        <taxon>Bacteria</taxon>
        <taxon>Pseudomonadati</taxon>
        <taxon>Pseudomonadota</taxon>
        <taxon>Alphaproteobacteria</taxon>
        <taxon>Geminicoccales</taxon>
        <taxon>Geminicoccaceae</taxon>
        <taxon>Marinimicrococcus</taxon>
    </lineage>
</organism>
<dbReference type="SUPFAM" id="SSF55729">
    <property type="entry name" value="Acyl-CoA N-acyltransferases (Nat)"/>
    <property type="match status" value="1"/>
</dbReference>
<gene>
    <name evidence="1" type="ORF">PZ740_03700</name>
</gene>
<dbReference type="EMBL" id="JARGEQ010000024">
    <property type="protein sequence ID" value="MDF1585488.1"/>
    <property type="molecule type" value="Genomic_DNA"/>
</dbReference>
<evidence type="ECO:0000313" key="2">
    <source>
        <dbReference type="Proteomes" id="UP001301140"/>
    </source>
</evidence>
<protein>
    <submittedName>
        <fullName evidence="1">Uncharacterized protein</fullName>
    </submittedName>
</protein>
<evidence type="ECO:0000313" key="1">
    <source>
        <dbReference type="EMBL" id="MDF1585488.1"/>
    </source>
</evidence>
<dbReference type="Proteomes" id="UP001301140">
    <property type="component" value="Unassembled WGS sequence"/>
</dbReference>
<dbReference type="InterPro" id="IPR016181">
    <property type="entry name" value="Acyl_CoA_acyltransferase"/>
</dbReference>
<accession>A0AAP3V050</accession>
<reference evidence="1 2" key="1">
    <citation type="submission" date="2023-03" db="EMBL/GenBank/DDBJ databases">
        <title>YIM 152171 draft genome.</title>
        <authorList>
            <person name="Yang Z."/>
        </authorList>
    </citation>
    <scope>NUCLEOTIDE SEQUENCE [LARGE SCALE GENOMIC DNA]</scope>
    <source>
        <strain evidence="1 2">YIM 152171</strain>
    </source>
</reference>
<comment type="caution">
    <text evidence="1">The sequence shown here is derived from an EMBL/GenBank/DDBJ whole genome shotgun (WGS) entry which is preliminary data.</text>
</comment>
<name>A0AAP3V050_9PROT</name>
<proteinExistence type="predicted"/>
<keyword evidence="2" id="KW-1185">Reference proteome</keyword>
<sequence length="391" mass="41644">MRAAASLDALRARVDGPWEAAASAGRYLFAPLAERRLPLRRISGLTPSGRPATVLVAGASRTIDLWLQRVMPHGRELVGLGTEGTMAAARGLGGPGIDMVLARVPRIYGRYLAADGQLRLPEVVAQRAATAEMRRRLLLSKSVRSSAGLSHAAGLGWREATEEGAFERFYAQMYRPFAERRFGEAAIVRERAALRRRLAKGGLLWIEQRGRIVGGVLIERDRGVLRLLSLGTVLDPQAARAAGFHVAVRLAGLDQAEACGLDVIDFGGTMPWLTDGILRSKHLWGAVLGHKRWLNRDILVRWERCTPAVADMLAAAPLILERPEGLVGVGALPGDGPASPAGAASLARRLHAAGLTAMTLIGPAGCEPGATTVGDLPVRLAPPLPSNALFA</sequence>
<dbReference type="RefSeq" id="WP_327787906.1">
    <property type="nucleotide sequence ID" value="NZ_JARGEQ010000024.1"/>
</dbReference>
<dbReference type="AlphaFoldDB" id="A0AAP3V050"/>